<dbReference type="EMBL" id="RKLN01000006">
    <property type="protein sequence ID" value="RVW00972.1"/>
    <property type="molecule type" value="Genomic_DNA"/>
</dbReference>
<feature type="transmembrane region" description="Helical" evidence="1">
    <location>
        <begin position="150"/>
        <end position="168"/>
    </location>
</feature>
<keyword evidence="3" id="KW-1185">Reference proteome</keyword>
<dbReference type="GO" id="GO:0016787">
    <property type="term" value="F:hydrolase activity"/>
    <property type="evidence" value="ECO:0007669"/>
    <property type="project" value="UniProtKB-KW"/>
</dbReference>
<evidence type="ECO:0000256" key="1">
    <source>
        <dbReference type="SAM" id="Phobius"/>
    </source>
</evidence>
<name>A0A438AQR9_9NOCA</name>
<evidence type="ECO:0000313" key="2">
    <source>
        <dbReference type="EMBL" id="RVW00972.1"/>
    </source>
</evidence>
<keyword evidence="1" id="KW-0812">Transmembrane</keyword>
<dbReference type="RefSeq" id="WP_127948298.1">
    <property type="nucleotide sequence ID" value="NZ_RKLN01000006.1"/>
</dbReference>
<proteinExistence type="predicted"/>
<feature type="transmembrane region" description="Helical" evidence="1">
    <location>
        <begin position="124"/>
        <end position="141"/>
    </location>
</feature>
<reference evidence="2 3" key="1">
    <citation type="submission" date="2018-11" db="EMBL/GenBank/DDBJ databases">
        <title>Rhodococcus spongicola sp. nov. and Rhodococcus xishaensis sp. nov. from marine sponges.</title>
        <authorList>
            <person name="Li L."/>
            <person name="Lin H.W."/>
        </authorList>
    </citation>
    <scope>NUCLEOTIDE SEQUENCE [LARGE SCALE GENOMIC DNA]</scope>
    <source>
        <strain evidence="2 3">LHW50502</strain>
    </source>
</reference>
<keyword evidence="1" id="KW-1133">Transmembrane helix</keyword>
<dbReference type="Pfam" id="PF04307">
    <property type="entry name" value="YdjM"/>
    <property type="match status" value="2"/>
</dbReference>
<dbReference type="InterPro" id="IPR007404">
    <property type="entry name" value="YdjM-like"/>
</dbReference>
<sequence>MVMGATHAMSGAAVGLAVADVLPKDWGGPTSTAEAFAFAGVCAGAALLPDLDTTQSTVARSYGPVSKMLASGIGALSRGVYRVTKGRKDSNRRGGHRTFTHTALFAVGIGAMTSALVGQLGRPAIIATLFVTLGLALRGLFGDWARDKGWLIVTAVSAFLSILAWQWFPDKVGSTGLGVAVALGCVVHCLGDMITKEGVPFLAPFVPIRGERWWELKLPSFLAIRAGGGFERAILGPFLTFVAVALAVLAVDGAPAAITDALRNAVSADPTTGQM</sequence>
<organism evidence="2 3">
    <name type="scientific">Rhodococcus spongiicola</name>
    <dbReference type="NCBI Taxonomy" id="2487352"/>
    <lineage>
        <taxon>Bacteria</taxon>
        <taxon>Bacillati</taxon>
        <taxon>Actinomycetota</taxon>
        <taxon>Actinomycetes</taxon>
        <taxon>Mycobacteriales</taxon>
        <taxon>Nocardiaceae</taxon>
        <taxon>Rhodococcus</taxon>
    </lineage>
</organism>
<feature type="transmembrane region" description="Helical" evidence="1">
    <location>
        <begin position="98"/>
        <end position="118"/>
    </location>
</feature>
<keyword evidence="2" id="KW-0378">Hydrolase</keyword>
<dbReference type="OrthoDB" id="3425909at2"/>
<protein>
    <submittedName>
        <fullName evidence="2">Metal-dependent hydrolase</fullName>
    </submittedName>
</protein>
<evidence type="ECO:0000313" key="3">
    <source>
        <dbReference type="Proteomes" id="UP000284333"/>
    </source>
</evidence>
<accession>A0A438AQR9</accession>
<feature type="transmembrane region" description="Helical" evidence="1">
    <location>
        <begin position="233"/>
        <end position="251"/>
    </location>
</feature>
<feature type="transmembrane region" description="Helical" evidence="1">
    <location>
        <begin position="174"/>
        <end position="191"/>
    </location>
</feature>
<keyword evidence="1" id="KW-0472">Membrane</keyword>
<gene>
    <name evidence="2" type="ORF">EF834_16550</name>
</gene>
<dbReference type="Proteomes" id="UP000284333">
    <property type="component" value="Unassembled WGS sequence"/>
</dbReference>
<dbReference type="AlphaFoldDB" id="A0A438AQR9"/>
<comment type="caution">
    <text evidence="2">The sequence shown here is derived from an EMBL/GenBank/DDBJ whole genome shotgun (WGS) entry which is preliminary data.</text>
</comment>